<gene>
    <name evidence="1" type="ORF">E4L95_03455</name>
</gene>
<keyword evidence="2" id="KW-1185">Reference proteome</keyword>
<dbReference type="Proteomes" id="UP000297972">
    <property type="component" value="Unassembled WGS sequence"/>
</dbReference>
<accession>A0A4Z1CRI8</accession>
<dbReference type="AlphaFoldDB" id="A0A4Z1CRI8"/>
<evidence type="ECO:0000313" key="2">
    <source>
        <dbReference type="Proteomes" id="UP000297972"/>
    </source>
</evidence>
<dbReference type="EMBL" id="SRPG01000019">
    <property type="protein sequence ID" value="TGN67881.1"/>
    <property type="molecule type" value="Genomic_DNA"/>
</dbReference>
<dbReference type="GO" id="GO:0006508">
    <property type="term" value="P:proteolysis"/>
    <property type="evidence" value="ECO:0007669"/>
    <property type="project" value="InterPro"/>
</dbReference>
<organism evidence="1 2">
    <name type="scientific">Paracoccus liaowanqingii</name>
    <dbReference type="NCBI Taxonomy" id="2560053"/>
    <lineage>
        <taxon>Bacteria</taxon>
        <taxon>Pseudomonadati</taxon>
        <taxon>Pseudomonadota</taxon>
        <taxon>Alphaproteobacteria</taxon>
        <taxon>Rhodobacterales</taxon>
        <taxon>Paracoccaceae</taxon>
        <taxon>Paracoccus</taxon>
    </lineage>
</organism>
<proteinExistence type="predicted"/>
<dbReference type="GO" id="GO:0004252">
    <property type="term" value="F:serine-type endopeptidase activity"/>
    <property type="evidence" value="ECO:0007669"/>
    <property type="project" value="InterPro"/>
</dbReference>
<dbReference type="SUPFAM" id="SSF52743">
    <property type="entry name" value="Subtilisin-like"/>
    <property type="match status" value="1"/>
</dbReference>
<evidence type="ECO:0000313" key="1">
    <source>
        <dbReference type="EMBL" id="TGN67881.1"/>
    </source>
</evidence>
<dbReference type="Gene3D" id="3.40.50.200">
    <property type="entry name" value="Peptidase S8/S53 domain"/>
    <property type="match status" value="1"/>
</dbReference>
<protein>
    <recommendedName>
        <fullName evidence="3">Peptidase S8/S53 domain-containing protein</fullName>
    </recommendedName>
</protein>
<comment type="caution">
    <text evidence="1">The sequence shown here is derived from an EMBL/GenBank/DDBJ whole genome shotgun (WGS) entry which is preliminary data.</text>
</comment>
<dbReference type="Gene3D" id="2.60.120.1290">
    <property type="match status" value="1"/>
</dbReference>
<name>A0A4Z1CRI8_9RHOB</name>
<evidence type="ECO:0008006" key="3">
    <source>
        <dbReference type="Google" id="ProtNLM"/>
    </source>
</evidence>
<dbReference type="InterPro" id="IPR036852">
    <property type="entry name" value="Peptidase_S8/S53_dom_sf"/>
</dbReference>
<sequence>MLDRAFAGAGTGSVNSASKSRQSGAERLIGGGRGRLLAVWNASVGCDMVLDAYGQWLCTLRRSHSARPEAVFVVSNLQPDAFFAAIAADAALFCLPMEHDLVHALGTGSGTEALVFRPEGHALPQGIALADGAEVPSAMPVDPGTHTGIAIIDDGIGFLNARFRSDPVTSRFLGVWLQSAALKHGDSMGRVLNAVAVARLTAATATTAEAVLYRDLLNELHADPRLVRTILQAATHGTHVLDLAAGADPLDLANPMRRLPLIGVQLPPEAVNDTSGMQMTVPLLQGLRWAIMVAQTARLDRLIVNASLGILAGSKDGKSFLERQMARLIARAGRIGLEVHIVLPYGNDHEGRQVARLSAATGGHGAITLRLQPQDATPSYVEIRDLAAREAGDGAPLSIGLTLPDGTDIAAATVALGGSRDVLWRGRLVGRLYHRPRKAGRDAVVLLALAPTQAIAPGDATAPAGAWTIRFDDAGVHDIVLQVQRDDRAAGYRLSGRQAYFEAADAHSWNRRTRDWTGHDHPSCPIRHDGTNSAYATSPHPQIHNVGGALLTEGRAARPADYAARGADWSGIEPRLSAVSETSSAIRGLRASGTLSGTTARFSGSSAAAPTLTRALALNDPGGPVPVAAGDQDRLGAKALTANPAIR</sequence>
<reference evidence="1 2" key="1">
    <citation type="submission" date="2019-03" db="EMBL/GenBank/DDBJ databases">
        <authorList>
            <person name="Li J."/>
        </authorList>
    </citation>
    <scope>NUCLEOTIDE SEQUENCE [LARGE SCALE GENOMIC DNA]</scope>
    <source>
        <strain evidence="1 2">3058</strain>
    </source>
</reference>
<dbReference type="OrthoDB" id="8010691at2"/>